<protein>
    <submittedName>
        <fullName evidence="1">Uncharacterized protein</fullName>
    </submittedName>
</protein>
<gene>
    <name evidence="1" type="ORF">CEXT_213281</name>
</gene>
<dbReference type="EMBL" id="BPLR01005730">
    <property type="protein sequence ID" value="GIY04588.1"/>
    <property type="molecule type" value="Genomic_DNA"/>
</dbReference>
<evidence type="ECO:0000313" key="2">
    <source>
        <dbReference type="Proteomes" id="UP001054945"/>
    </source>
</evidence>
<reference evidence="1 2" key="1">
    <citation type="submission" date="2021-06" db="EMBL/GenBank/DDBJ databases">
        <title>Caerostris extrusa draft genome.</title>
        <authorList>
            <person name="Kono N."/>
            <person name="Arakawa K."/>
        </authorList>
    </citation>
    <scope>NUCLEOTIDE SEQUENCE [LARGE SCALE GENOMIC DNA]</scope>
</reference>
<evidence type="ECO:0000313" key="1">
    <source>
        <dbReference type="EMBL" id="GIY04588.1"/>
    </source>
</evidence>
<keyword evidence="2" id="KW-1185">Reference proteome</keyword>
<name>A0AAV4Q4K2_CAEEX</name>
<accession>A0AAV4Q4K2</accession>
<sequence length="100" mass="11300">MKTDFATHLPSLATSHRNLVPGAGLSGGSTLDLMFVSRKEKMQKIYGLSECNDQRSRSSGEKMSKKLRGCRCPLEVRLSTVSLQRRGGHREKNRRMSFWS</sequence>
<organism evidence="1 2">
    <name type="scientific">Caerostris extrusa</name>
    <name type="common">Bark spider</name>
    <name type="synonym">Caerostris bankana</name>
    <dbReference type="NCBI Taxonomy" id="172846"/>
    <lineage>
        <taxon>Eukaryota</taxon>
        <taxon>Metazoa</taxon>
        <taxon>Ecdysozoa</taxon>
        <taxon>Arthropoda</taxon>
        <taxon>Chelicerata</taxon>
        <taxon>Arachnida</taxon>
        <taxon>Araneae</taxon>
        <taxon>Araneomorphae</taxon>
        <taxon>Entelegynae</taxon>
        <taxon>Araneoidea</taxon>
        <taxon>Araneidae</taxon>
        <taxon>Caerostris</taxon>
    </lineage>
</organism>
<proteinExistence type="predicted"/>
<comment type="caution">
    <text evidence="1">The sequence shown here is derived from an EMBL/GenBank/DDBJ whole genome shotgun (WGS) entry which is preliminary data.</text>
</comment>
<dbReference type="Proteomes" id="UP001054945">
    <property type="component" value="Unassembled WGS sequence"/>
</dbReference>
<dbReference type="AlphaFoldDB" id="A0AAV4Q4K2"/>